<evidence type="ECO:0000313" key="4">
    <source>
        <dbReference type="Proteomes" id="UP001151287"/>
    </source>
</evidence>
<comment type="caution">
    <text evidence="3">The sequence shown here is derived from an EMBL/GenBank/DDBJ whole genome shotgun (WGS) entry which is preliminary data.</text>
</comment>
<protein>
    <submittedName>
        <fullName evidence="3">Uncharacterized protein</fullName>
    </submittedName>
</protein>
<dbReference type="PANTHER" id="PTHR33735">
    <property type="entry name" value="EXPRESSED PROTEIN"/>
    <property type="match status" value="1"/>
</dbReference>
<organism evidence="3 4">
    <name type="scientific">Rhynchospora breviuscula</name>
    <dbReference type="NCBI Taxonomy" id="2022672"/>
    <lineage>
        <taxon>Eukaryota</taxon>
        <taxon>Viridiplantae</taxon>
        <taxon>Streptophyta</taxon>
        <taxon>Embryophyta</taxon>
        <taxon>Tracheophyta</taxon>
        <taxon>Spermatophyta</taxon>
        <taxon>Magnoliopsida</taxon>
        <taxon>Liliopsida</taxon>
        <taxon>Poales</taxon>
        <taxon>Cyperaceae</taxon>
        <taxon>Cyperoideae</taxon>
        <taxon>Rhynchosporeae</taxon>
        <taxon>Rhynchospora</taxon>
    </lineage>
</organism>
<feature type="region of interest" description="Disordered" evidence="2">
    <location>
        <begin position="74"/>
        <end position="95"/>
    </location>
</feature>
<dbReference type="EMBL" id="JAMQYH010000005">
    <property type="protein sequence ID" value="KAJ1687210.1"/>
    <property type="molecule type" value="Genomic_DNA"/>
</dbReference>
<sequence>MTSEDRNTEEKNMLRVPAMSYVRSFISYYLRSRNSLGGCETHSPNLYAEPWYRGYGFLDQKRFLSANRHDKAETSRSISAVQAIPGSATPPPPSGGPPIFTWLKLAVGSVFTLLLPFLYTQWKNILKIGGEIETAKEVLEKTAEAVEKVAEMAEKASKEAAENLNDGRVKEAAEIVEQISEKVEEDARIMEDIIHKVDEIEEDVKTLIEPVIKPRKHDDDDDGKSEHDENKPQEKNGESKPQENLC</sequence>
<gene>
    <name evidence="3" type="ORF">LUZ63_018600</name>
</gene>
<proteinExistence type="predicted"/>
<keyword evidence="4" id="KW-1185">Reference proteome</keyword>
<dbReference type="AlphaFoldDB" id="A0A9Q0HIV7"/>
<dbReference type="Proteomes" id="UP001151287">
    <property type="component" value="Unassembled WGS sequence"/>
</dbReference>
<feature type="region of interest" description="Disordered" evidence="2">
    <location>
        <begin position="208"/>
        <end position="246"/>
    </location>
</feature>
<feature type="compositionally biased region" description="Basic and acidic residues" evidence="2">
    <location>
        <begin position="224"/>
        <end position="246"/>
    </location>
</feature>
<name>A0A9Q0HIV7_9POAL</name>
<evidence type="ECO:0000256" key="2">
    <source>
        <dbReference type="SAM" id="MobiDB-lite"/>
    </source>
</evidence>
<evidence type="ECO:0000313" key="3">
    <source>
        <dbReference type="EMBL" id="KAJ1687210.1"/>
    </source>
</evidence>
<evidence type="ECO:0000256" key="1">
    <source>
        <dbReference type="SAM" id="Coils"/>
    </source>
</evidence>
<keyword evidence="1" id="KW-0175">Coiled coil</keyword>
<dbReference type="OrthoDB" id="783687at2759"/>
<dbReference type="PANTHER" id="PTHR33735:SF10">
    <property type="entry name" value="EXPRESSED PROTEIN"/>
    <property type="match status" value="1"/>
</dbReference>
<reference evidence="3" key="1">
    <citation type="journal article" date="2022" name="Cell">
        <title>Repeat-based holocentromeres influence genome architecture and karyotype evolution.</title>
        <authorList>
            <person name="Hofstatter P.G."/>
            <person name="Thangavel G."/>
            <person name="Lux T."/>
            <person name="Neumann P."/>
            <person name="Vondrak T."/>
            <person name="Novak P."/>
            <person name="Zhang M."/>
            <person name="Costa L."/>
            <person name="Castellani M."/>
            <person name="Scott A."/>
            <person name="Toegelov H."/>
            <person name="Fuchs J."/>
            <person name="Mata-Sucre Y."/>
            <person name="Dias Y."/>
            <person name="Vanzela A.L.L."/>
            <person name="Huettel B."/>
            <person name="Almeida C.C.S."/>
            <person name="Simkova H."/>
            <person name="Souza G."/>
            <person name="Pedrosa-Harand A."/>
            <person name="Macas J."/>
            <person name="Mayer K.F.X."/>
            <person name="Houben A."/>
            <person name="Marques A."/>
        </authorList>
    </citation>
    <scope>NUCLEOTIDE SEQUENCE</scope>
    <source>
        <strain evidence="3">RhyBre1mFocal</strain>
    </source>
</reference>
<feature type="coiled-coil region" evidence="1">
    <location>
        <begin position="136"/>
        <end position="163"/>
    </location>
</feature>
<accession>A0A9Q0HIV7</accession>